<keyword evidence="4" id="KW-1185">Reference proteome</keyword>
<accession>A0A370DFZ0</accession>
<organism evidence="3 4">
    <name type="scientific">endosymbiont of Galathealinum brachiosum</name>
    <dbReference type="NCBI Taxonomy" id="2200906"/>
    <lineage>
        <taxon>Bacteria</taxon>
        <taxon>Pseudomonadati</taxon>
        <taxon>Pseudomonadota</taxon>
        <taxon>Gammaproteobacteria</taxon>
        <taxon>sulfur-oxidizing symbionts</taxon>
    </lineage>
</organism>
<comment type="caution">
    <text evidence="3">The sequence shown here is derived from an EMBL/GenBank/DDBJ whole genome shotgun (WGS) entry which is preliminary data.</text>
</comment>
<keyword evidence="1" id="KW-0831">Ubiquinone biosynthesis</keyword>
<proteinExistence type="inferred from homology"/>
<dbReference type="GO" id="GO:0006744">
    <property type="term" value="P:ubiquinone biosynthetic process"/>
    <property type="evidence" value="ECO:0007669"/>
    <property type="project" value="UniProtKB-UniRule"/>
</dbReference>
<dbReference type="UniPathway" id="UPA00232"/>
<evidence type="ECO:0000313" key="3">
    <source>
        <dbReference type="EMBL" id="RDH83822.1"/>
    </source>
</evidence>
<dbReference type="InterPro" id="IPR036527">
    <property type="entry name" value="SCP2_sterol-bd_dom_sf"/>
</dbReference>
<comment type="function">
    <text evidence="1">Required for O(2)-independent ubiquinone (coenzyme Q) biosynthesis. Likely functions as an accessory factor.</text>
</comment>
<name>A0A370DFZ0_9GAMM</name>
<comment type="similarity">
    <text evidence="1">Belongs to the UbiT family.</text>
</comment>
<dbReference type="HAMAP" id="MF_02231">
    <property type="entry name" value="UbiT"/>
    <property type="match status" value="1"/>
</dbReference>
<feature type="domain" description="SCP2" evidence="2">
    <location>
        <begin position="37"/>
        <end position="134"/>
    </location>
</feature>
<gene>
    <name evidence="1" type="primary">ubiT</name>
    <name evidence="3" type="ORF">DIZ80_06700</name>
</gene>
<dbReference type="InterPro" id="IPR003033">
    <property type="entry name" value="SCP2_sterol-bd_dom"/>
</dbReference>
<dbReference type="SUPFAM" id="SSF55718">
    <property type="entry name" value="SCP-like"/>
    <property type="match status" value="1"/>
</dbReference>
<reference evidence="3 4" key="1">
    <citation type="journal article" date="2018" name="ISME J.">
        <title>Endosymbiont genomes yield clues of tubeworm success.</title>
        <authorList>
            <person name="Li Y."/>
            <person name="Liles M.R."/>
            <person name="Halanych K.M."/>
        </authorList>
    </citation>
    <scope>NUCLEOTIDE SEQUENCE [LARGE SCALE GENOMIC DNA]</scope>
    <source>
        <strain evidence="3">A1464</strain>
    </source>
</reference>
<evidence type="ECO:0000256" key="1">
    <source>
        <dbReference type="HAMAP-Rule" id="MF_02231"/>
    </source>
</evidence>
<protein>
    <recommendedName>
        <fullName evidence="1">Ubiquinone biosynthesis accessory factor UbiT</fullName>
    </recommendedName>
</protein>
<dbReference type="EMBL" id="QFXC01000008">
    <property type="protein sequence ID" value="RDH83822.1"/>
    <property type="molecule type" value="Genomic_DNA"/>
</dbReference>
<comment type="pathway">
    <text evidence="1">Cofactor biosynthesis; ubiquinone biosynthesis.</text>
</comment>
<dbReference type="Proteomes" id="UP000254266">
    <property type="component" value="Unassembled WGS sequence"/>
</dbReference>
<evidence type="ECO:0000313" key="4">
    <source>
        <dbReference type="Proteomes" id="UP000254266"/>
    </source>
</evidence>
<dbReference type="Pfam" id="PF02036">
    <property type="entry name" value="SCP2"/>
    <property type="match status" value="1"/>
</dbReference>
<sequence>MNLTTNIEKAPDLPNVLSLPFKMLPSSIHSRILASFLNKLLKDQINEGELDFLEDKRLCVTVSDLNIEYYVGLKSARLISMTAAKENDIKIQANIYDFLQLAARQQDPDTLVFQRRLIMQGDTELGLELKNFLDGLDLESKGSFAKIESLLIKSLPVYKRLFS</sequence>
<dbReference type="AlphaFoldDB" id="A0A370DFZ0"/>
<dbReference type="InterPro" id="IPR016830">
    <property type="entry name" value="UbiT"/>
</dbReference>
<evidence type="ECO:0000259" key="2">
    <source>
        <dbReference type="Pfam" id="PF02036"/>
    </source>
</evidence>
<dbReference type="Gene3D" id="3.30.1050.10">
    <property type="entry name" value="SCP2 sterol-binding domain"/>
    <property type="match status" value="1"/>
</dbReference>